<dbReference type="Gene3D" id="3.90.230.10">
    <property type="entry name" value="Creatinase/methionine aminopeptidase superfamily"/>
    <property type="match status" value="1"/>
</dbReference>
<keyword evidence="5" id="KW-0464">Manganese</keyword>
<dbReference type="GO" id="GO:0070006">
    <property type="term" value="F:metalloaminopeptidase activity"/>
    <property type="evidence" value="ECO:0007669"/>
    <property type="project" value="InterPro"/>
</dbReference>
<evidence type="ECO:0000259" key="7">
    <source>
        <dbReference type="SMART" id="SM01011"/>
    </source>
</evidence>
<evidence type="ECO:0000256" key="4">
    <source>
        <dbReference type="ARBA" id="ARBA00022801"/>
    </source>
</evidence>
<keyword evidence="9" id="KW-1185">Reference proteome</keyword>
<comment type="similarity">
    <text evidence="2">Belongs to the peptidase M24B family.</text>
</comment>
<feature type="chain" id="PRO_5029606270" evidence="6">
    <location>
        <begin position="23"/>
        <end position="529"/>
    </location>
</feature>
<dbReference type="InterPro" id="IPR007865">
    <property type="entry name" value="Aminopep_P_N"/>
</dbReference>
<evidence type="ECO:0000256" key="2">
    <source>
        <dbReference type="ARBA" id="ARBA00008766"/>
    </source>
</evidence>
<comment type="caution">
    <text evidence="8">The sequence shown here is derived from an EMBL/GenBank/DDBJ whole genome shotgun (WGS) entry which is preliminary data.</text>
</comment>
<dbReference type="GO" id="GO:0006508">
    <property type="term" value="P:proteolysis"/>
    <property type="evidence" value="ECO:0007669"/>
    <property type="project" value="TreeGrafter"/>
</dbReference>
<evidence type="ECO:0000256" key="6">
    <source>
        <dbReference type="SAM" id="SignalP"/>
    </source>
</evidence>
<dbReference type="OrthoDB" id="4215474at2759"/>
<dbReference type="InterPro" id="IPR029149">
    <property type="entry name" value="Creatin/AminoP/Spt16_N"/>
</dbReference>
<evidence type="ECO:0000313" key="9">
    <source>
        <dbReference type="Proteomes" id="UP000554482"/>
    </source>
</evidence>
<organism evidence="8 9">
    <name type="scientific">Thalictrum thalictroides</name>
    <name type="common">Rue-anemone</name>
    <name type="synonym">Anemone thalictroides</name>
    <dbReference type="NCBI Taxonomy" id="46969"/>
    <lineage>
        <taxon>Eukaryota</taxon>
        <taxon>Viridiplantae</taxon>
        <taxon>Streptophyta</taxon>
        <taxon>Embryophyta</taxon>
        <taxon>Tracheophyta</taxon>
        <taxon>Spermatophyta</taxon>
        <taxon>Magnoliopsida</taxon>
        <taxon>Ranunculales</taxon>
        <taxon>Ranunculaceae</taxon>
        <taxon>Thalictroideae</taxon>
        <taxon>Thalictrum</taxon>
    </lineage>
</organism>
<keyword evidence="4" id="KW-0378">Hydrolase</keyword>
<reference evidence="8 9" key="1">
    <citation type="submission" date="2020-06" db="EMBL/GenBank/DDBJ databases">
        <title>Transcriptomic and genomic resources for Thalictrum thalictroides and T. hernandezii: Facilitating candidate gene discovery in an emerging model plant lineage.</title>
        <authorList>
            <person name="Arias T."/>
            <person name="Riano-Pachon D.M."/>
            <person name="Di Stilio V.S."/>
        </authorList>
    </citation>
    <scope>NUCLEOTIDE SEQUENCE [LARGE SCALE GENOMIC DNA]</scope>
    <source>
        <strain evidence="9">cv. WT478/WT964</strain>
        <tissue evidence="8">Leaves</tissue>
    </source>
</reference>
<dbReference type="GO" id="GO:0005739">
    <property type="term" value="C:mitochondrion"/>
    <property type="evidence" value="ECO:0007669"/>
    <property type="project" value="TreeGrafter"/>
</dbReference>
<evidence type="ECO:0000256" key="5">
    <source>
        <dbReference type="ARBA" id="ARBA00023211"/>
    </source>
</evidence>
<protein>
    <submittedName>
        <fullName evidence="8">Xaa-pro dipeptidase</fullName>
    </submittedName>
</protein>
<dbReference type="SUPFAM" id="SSF53092">
    <property type="entry name" value="Creatinase/prolidase N-terminal domain"/>
    <property type="match status" value="1"/>
</dbReference>
<feature type="signal peptide" evidence="6">
    <location>
        <begin position="1"/>
        <end position="22"/>
    </location>
</feature>
<gene>
    <name evidence="8" type="ORF">FRX31_019019</name>
</gene>
<feature type="domain" description="Aminopeptidase P N-terminal" evidence="7">
    <location>
        <begin position="96"/>
        <end position="225"/>
    </location>
</feature>
<dbReference type="AlphaFoldDB" id="A0A7J6W4F8"/>
<proteinExistence type="inferred from homology"/>
<dbReference type="CDD" id="cd01087">
    <property type="entry name" value="Prolidase"/>
    <property type="match status" value="1"/>
</dbReference>
<keyword evidence="6" id="KW-0732">Signal</keyword>
<sequence>MLHYGFLKTLWILKCFVSPTQHTLWILKDQPIKCYITAQVQVADLRISTSGLSKTPESSTSILSLCISRNEIVDVGQPTAASHPQLLKEGEITPCITIDEYTLRRKRLLELLPEKSLAIIAAAPVKMMTDVVPYTFRQDADYLYITGCQQPGGIAVIGHECGLCMFMPEPSPHDVMWQGQIAGVDAALDTFKADKAFPINKLHKILPDMINNSSKLYHNVKTALPSYMDLEAFQKASSRGQVLDLSLCTHELRWIKSQAEIKLMRDTASIACQALLQTMLFSKTSPDEGKLSAKIEFECKMRGAQRMAFNPVVGGGANGSVIHYSRNDQKVKEGDLVLMDVGCELHGYVSDLTRTWPPCGSFSSAQEELYDLILETNKECVKLCRPGTSIRQIHSHSVSMLCKGLKELGILKDDQSLSRTYNQLNPTSIGHYLGMDVHDCSMVDVDRPLKPGVVITIEPGVYIPPSFDSPKWYKGTGIRIEDEVLITDTGYEVLTGSMPKEVQHIKSLLNNHGHGGLMETQDSKRAATH</sequence>
<dbReference type="SUPFAM" id="SSF55920">
    <property type="entry name" value="Creatinase/aminopeptidase"/>
    <property type="match status" value="1"/>
</dbReference>
<name>A0A7J6W4F8_THATH</name>
<dbReference type="FunFam" id="3.90.230.10:FF:000002">
    <property type="entry name" value="Xaa-Pro aminopeptidase 3"/>
    <property type="match status" value="1"/>
</dbReference>
<dbReference type="InterPro" id="IPR000994">
    <property type="entry name" value="Pept_M24"/>
</dbReference>
<evidence type="ECO:0000256" key="1">
    <source>
        <dbReference type="ARBA" id="ARBA00001936"/>
    </source>
</evidence>
<dbReference type="Pfam" id="PF00557">
    <property type="entry name" value="Peptidase_M24"/>
    <property type="match status" value="1"/>
</dbReference>
<dbReference type="InterPro" id="IPR052433">
    <property type="entry name" value="X-Pro_dipept-like"/>
</dbReference>
<accession>A0A7J6W4F8</accession>
<dbReference type="PANTHER" id="PTHR43226:SF4">
    <property type="entry name" value="XAA-PRO AMINOPEPTIDASE 3"/>
    <property type="match status" value="1"/>
</dbReference>
<dbReference type="PANTHER" id="PTHR43226">
    <property type="entry name" value="XAA-PRO AMINOPEPTIDASE 3"/>
    <property type="match status" value="1"/>
</dbReference>
<dbReference type="Proteomes" id="UP000554482">
    <property type="component" value="Unassembled WGS sequence"/>
</dbReference>
<evidence type="ECO:0000313" key="8">
    <source>
        <dbReference type="EMBL" id="KAF5191392.1"/>
    </source>
</evidence>
<dbReference type="Gene3D" id="3.40.350.10">
    <property type="entry name" value="Creatinase/prolidase N-terminal domain"/>
    <property type="match status" value="1"/>
</dbReference>
<keyword evidence="3" id="KW-0479">Metal-binding</keyword>
<dbReference type="SMART" id="SM01011">
    <property type="entry name" value="AMP_N"/>
    <property type="match status" value="1"/>
</dbReference>
<comment type="cofactor">
    <cofactor evidence="1">
        <name>Mn(2+)</name>
        <dbReference type="ChEBI" id="CHEBI:29035"/>
    </cofactor>
</comment>
<dbReference type="GO" id="GO:0030145">
    <property type="term" value="F:manganese ion binding"/>
    <property type="evidence" value="ECO:0007669"/>
    <property type="project" value="InterPro"/>
</dbReference>
<evidence type="ECO:0000256" key="3">
    <source>
        <dbReference type="ARBA" id="ARBA00022723"/>
    </source>
</evidence>
<dbReference type="Pfam" id="PF05195">
    <property type="entry name" value="AMP_N"/>
    <property type="match status" value="1"/>
</dbReference>
<dbReference type="InterPro" id="IPR036005">
    <property type="entry name" value="Creatinase/aminopeptidase-like"/>
</dbReference>
<dbReference type="EMBL" id="JABWDY010022873">
    <property type="protein sequence ID" value="KAF5191392.1"/>
    <property type="molecule type" value="Genomic_DNA"/>
</dbReference>